<protein>
    <recommendedName>
        <fullName evidence="6">C3H1-type domain-containing protein</fullName>
    </recommendedName>
</protein>
<dbReference type="GO" id="GO:0008270">
    <property type="term" value="F:zinc ion binding"/>
    <property type="evidence" value="ECO:0007669"/>
    <property type="project" value="UniProtKB-KW"/>
</dbReference>
<dbReference type="SUPFAM" id="SSF90229">
    <property type="entry name" value="CCCH zinc finger"/>
    <property type="match status" value="2"/>
</dbReference>
<reference evidence="8" key="2">
    <citation type="submission" date="2015-01" db="EMBL/GenBank/DDBJ databases">
        <title>Evolutionary Origins and Diversification of the Mycorrhizal Mutualists.</title>
        <authorList>
            <consortium name="DOE Joint Genome Institute"/>
            <consortium name="Mycorrhizal Genomics Consortium"/>
            <person name="Kohler A."/>
            <person name="Kuo A."/>
            <person name="Nagy L.G."/>
            <person name="Floudas D."/>
            <person name="Copeland A."/>
            <person name="Barry K.W."/>
            <person name="Cichocki N."/>
            <person name="Veneault-Fourrey C."/>
            <person name="LaButti K."/>
            <person name="Lindquist E.A."/>
            <person name="Lipzen A."/>
            <person name="Lundell T."/>
            <person name="Morin E."/>
            <person name="Murat C."/>
            <person name="Riley R."/>
            <person name="Ohm R."/>
            <person name="Sun H."/>
            <person name="Tunlid A."/>
            <person name="Henrissat B."/>
            <person name="Grigoriev I.V."/>
            <person name="Hibbett D.S."/>
            <person name="Martin F."/>
        </authorList>
    </citation>
    <scope>NUCLEOTIDE SEQUENCE [LARGE SCALE GENOMIC DNA]</scope>
    <source>
        <strain evidence="8">Foug A</strain>
    </source>
</reference>
<dbReference type="InterPro" id="IPR036855">
    <property type="entry name" value="Znf_CCCH_sf"/>
</dbReference>
<dbReference type="Proteomes" id="UP000053989">
    <property type="component" value="Unassembled WGS sequence"/>
</dbReference>
<gene>
    <name evidence="7" type="ORF">SCLCIDRAFT_588518</name>
</gene>
<dbReference type="STRING" id="1036808.A0A0C2YQK0"/>
<keyword evidence="2" id="KW-0677">Repeat</keyword>
<keyword evidence="8" id="KW-1185">Reference proteome</keyword>
<dbReference type="PANTHER" id="PTHR12547">
    <property type="entry name" value="CCCH ZINC FINGER/TIS11-RELATED"/>
    <property type="match status" value="1"/>
</dbReference>
<proteinExistence type="predicted"/>
<reference evidence="7 8" key="1">
    <citation type="submission" date="2014-04" db="EMBL/GenBank/DDBJ databases">
        <authorList>
            <consortium name="DOE Joint Genome Institute"/>
            <person name="Kuo A."/>
            <person name="Kohler A."/>
            <person name="Nagy L.G."/>
            <person name="Floudas D."/>
            <person name="Copeland A."/>
            <person name="Barry K.W."/>
            <person name="Cichocki N."/>
            <person name="Veneault-Fourrey C."/>
            <person name="LaButti K."/>
            <person name="Lindquist E.A."/>
            <person name="Lipzen A."/>
            <person name="Lundell T."/>
            <person name="Morin E."/>
            <person name="Murat C."/>
            <person name="Sun H."/>
            <person name="Tunlid A."/>
            <person name="Henrissat B."/>
            <person name="Grigoriev I.V."/>
            <person name="Hibbett D.S."/>
            <person name="Martin F."/>
            <person name="Nordberg H.P."/>
            <person name="Cantor M.N."/>
            <person name="Hua S.X."/>
        </authorList>
    </citation>
    <scope>NUCLEOTIDE SEQUENCE [LARGE SCALE GENOMIC DNA]</scope>
    <source>
        <strain evidence="7 8">Foug A</strain>
    </source>
</reference>
<organism evidence="7 8">
    <name type="scientific">Scleroderma citrinum Foug A</name>
    <dbReference type="NCBI Taxonomy" id="1036808"/>
    <lineage>
        <taxon>Eukaryota</taxon>
        <taxon>Fungi</taxon>
        <taxon>Dikarya</taxon>
        <taxon>Basidiomycota</taxon>
        <taxon>Agaricomycotina</taxon>
        <taxon>Agaricomycetes</taxon>
        <taxon>Agaricomycetidae</taxon>
        <taxon>Boletales</taxon>
        <taxon>Sclerodermatineae</taxon>
        <taxon>Sclerodermataceae</taxon>
        <taxon>Scleroderma</taxon>
    </lineage>
</organism>
<dbReference type="PROSITE" id="PS50103">
    <property type="entry name" value="ZF_C3H1"/>
    <property type="match status" value="2"/>
</dbReference>
<dbReference type="GO" id="GO:0003729">
    <property type="term" value="F:mRNA binding"/>
    <property type="evidence" value="ECO:0007669"/>
    <property type="project" value="InterPro"/>
</dbReference>
<dbReference type="SMART" id="SM00356">
    <property type="entry name" value="ZnF_C3H1"/>
    <property type="match status" value="2"/>
</dbReference>
<keyword evidence="4 5" id="KW-0862">Zinc</keyword>
<evidence type="ECO:0000313" key="8">
    <source>
        <dbReference type="Proteomes" id="UP000053989"/>
    </source>
</evidence>
<feature type="domain" description="C3H1-type" evidence="6">
    <location>
        <begin position="108"/>
        <end position="137"/>
    </location>
</feature>
<evidence type="ECO:0000256" key="5">
    <source>
        <dbReference type="PROSITE-ProRule" id="PRU00723"/>
    </source>
</evidence>
<evidence type="ECO:0000256" key="2">
    <source>
        <dbReference type="ARBA" id="ARBA00022737"/>
    </source>
</evidence>
<feature type="domain" description="C3H1-type" evidence="6">
    <location>
        <begin position="7"/>
        <end position="34"/>
    </location>
</feature>
<evidence type="ECO:0000256" key="4">
    <source>
        <dbReference type="ARBA" id="ARBA00022833"/>
    </source>
</evidence>
<evidence type="ECO:0000256" key="1">
    <source>
        <dbReference type="ARBA" id="ARBA00022723"/>
    </source>
</evidence>
<name>A0A0C2YQK0_9AGAM</name>
<sequence length="215" mass="23787">MSLHHPKFRTKLCRNFAIGKCNYGDQCSFIHPPLVFPPYQSWSPFARQIYLNSDSLAPQYIAPHSLPVQLSGAYTQEASIVDKGASLLSVSDGVVSGFGGRLGWGHLGEKKYPCRHFVRTGGWCPVGDNCKFIHDRSAIKPKDTTSSVMSHNTDVNEERHISGAALMGAPPAFISRDYVGFNGQVYQCSSGSVKPCWWLLCYSQPFLSFLIPVLK</sequence>
<dbReference type="AlphaFoldDB" id="A0A0C2YQK0"/>
<dbReference type="HOGENOM" id="CLU_1283941_0_0_1"/>
<evidence type="ECO:0000259" key="6">
    <source>
        <dbReference type="PROSITE" id="PS50103"/>
    </source>
</evidence>
<dbReference type="OrthoDB" id="410307at2759"/>
<dbReference type="InParanoid" id="A0A0C2YQK0"/>
<dbReference type="InterPro" id="IPR000571">
    <property type="entry name" value="Znf_CCCH"/>
</dbReference>
<evidence type="ECO:0000256" key="3">
    <source>
        <dbReference type="ARBA" id="ARBA00022771"/>
    </source>
</evidence>
<feature type="zinc finger region" description="C3H1-type" evidence="5">
    <location>
        <begin position="108"/>
        <end position="137"/>
    </location>
</feature>
<keyword evidence="1 5" id="KW-0479">Metal-binding</keyword>
<dbReference type="Pfam" id="PF00642">
    <property type="entry name" value="zf-CCCH"/>
    <property type="match status" value="2"/>
</dbReference>
<dbReference type="PANTHER" id="PTHR12547:SF18">
    <property type="entry name" value="PROTEIN TIS11"/>
    <property type="match status" value="1"/>
</dbReference>
<accession>A0A0C2YQK0</accession>
<keyword evidence="3 5" id="KW-0863">Zinc-finger</keyword>
<evidence type="ECO:0000313" key="7">
    <source>
        <dbReference type="EMBL" id="KIM52008.1"/>
    </source>
</evidence>
<dbReference type="InterPro" id="IPR045877">
    <property type="entry name" value="ZFP36-like"/>
</dbReference>
<dbReference type="Gene3D" id="4.10.1000.10">
    <property type="entry name" value="Zinc finger, CCCH-type"/>
    <property type="match status" value="2"/>
</dbReference>
<feature type="zinc finger region" description="C3H1-type" evidence="5">
    <location>
        <begin position="7"/>
        <end position="34"/>
    </location>
</feature>
<dbReference type="EMBL" id="KN822229">
    <property type="protein sequence ID" value="KIM52008.1"/>
    <property type="molecule type" value="Genomic_DNA"/>
</dbReference>